<accession>A0A2T5G028</accession>
<gene>
    <name evidence="2" type="ORF">CLG96_07215</name>
</gene>
<feature type="domain" description="HTH cro/C1-type" evidence="1">
    <location>
        <begin position="5"/>
        <end position="61"/>
    </location>
</feature>
<proteinExistence type="predicted"/>
<evidence type="ECO:0000313" key="3">
    <source>
        <dbReference type="Proteomes" id="UP000244162"/>
    </source>
</evidence>
<dbReference type="Proteomes" id="UP000244162">
    <property type="component" value="Unassembled WGS sequence"/>
</dbReference>
<dbReference type="RefSeq" id="WP_107967179.1">
    <property type="nucleotide sequence ID" value="NZ_NWBU01000005.1"/>
</dbReference>
<dbReference type="SUPFAM" id="SSF47413">
    <property type="entry name" value="lambda repressor-like DNA-binding domains"/>
    <property type="match status" value="1"/>
</dbReference>
<dbReference type="CDD" id="cd00093">
    <property type="entry name" value="HTH_XRE"/>
    <property type="match status" value="1"/>
</dbReference>
<dbReference type="InterPro" id="IPR001387">
    <property type="entry name" value="Cro/C1-type_HTH"/>
</dbReference>
<organism evidence="2 3">
    <name type="scientific">Sphingomonas oleivorans</name>
    <dbReference type="NCBI Taxonomy" id="1735121"/>
    <lineage>
        <taxon>Bacteria</taxon>
        <taxon>Pseudomonadati</taxon>
        <taxon>Pseudomonadota</taxon>
        <taxon>Alphaproteobacteria</taxon>
        <taxon>Sphingomonadales</taxon>
        <taxon>Sphingomonadaceae</taxon>
        <taxon>Sphingomonas</taxon>
    </lineage>
</organism>
<dbReference type="Pfam" id="PF01381">
    <property type="entry name" value="HTH_3"/>
    <property type="match status" value="1"/>
</dbReference>
<evidence type="ECO:0000259" key="1">
    <source>
        <dbReference type="PROSITE" id="PS50943"/>
    </source>
</evidence>
<sequence>MMTCIREVRHSKGLTLLDVALRCVPPTTAQTIGRLETGMRTVSLKWLNRIAAALEVAPADLVRLAGEADMPLLAVLGPGTARVPDKRKFLPLPRPRRGFVAIAVESACGDYRAGDTLWCERLPPSRFAAALNHDVLVPRTAGRFLFGRLVGRQPGLLKLLLPGKGGREILILDPPWLAMAVRLLRDL</sequence>
<comment type="caution">
    <text evidence="2">The sequence shown here is derived from an EMBL/GenBank/DDBJ whole genome shotgun (WGS) entry which is preliminary data.</text>
</comment>
<dbReference type="SMART" id="SM00530">
    <property type="entry name" value="HTH_XRE"/>
    <property type="match status" value="1"/>
</dbReference>
<dbReference type="OrthoDB" id="7404022at2"/>
<protein>
    <submittedName>
        <fullName evidence="2">Transcriptional regulator</fullName>
    </submittedName>
</protein>
<dbReference type="EMBL" id="NWBU01000005">
    <property type="protein sequence ID" value="PTQ12316.1"/>
    <property type="molecule type" value="Genomic_DNA"/>
</dbReference>
<reference evidence="2 3" key="1">
    <citation type="submission" date="2017-09" db="EMBL/GenBank/DDBJ databases">
        <title>Sphingomonas panjinensis sp.nov., isolated from oil-contaminated soil.</title>
        <authorList>
            <person name="Wang L."/>
            <person name="Chen L."/>
        </authorList>
    </citation>
    <scope>NUCLEOTIDE SEQUENCE [LARGE SCALE GENOMIC DNA]</scope>
    <source>
        <strain evidence="2 3">FW-11</strain>
    </source>
</reference>
<dbReference type="Gene3D" id="1.10.260.40">
    <property type="entry name" value="lambda repressor-like DNA-binding domains"/>
    <property type="match status" value="1"/>
</dbReference>
<dbReference type="GO" id="GO:0003677">
    <property type="term" value="F:DNA binding"/>
    <property type="evidence" value="ECO:0007669"/>
    <property type="project" value="InterPro"/>
</dbReference>
<dbReference type="InterPro" id="IPR010982">
    <property type="entry name" value="Lambda_DNA-bd_dom_sf"/>
</dbReference>
<dbReference type="AlphaFoldDB" id="A0A2T5G028"/>
<evidence type="ECO:0000313" key="2">
    <source>
        <dbReference type="EMBL" id="PTQ12316.1"/>
    </source>
</evidence>
<dbReference type="PROSITE" id="PS50943">
    <property type="entry name" value="HTH_CROC1"/>
    <property type="match status" value="1"/>
</dbReference>
<keyword evidence="3" id="KW-1185">Reference proteome</keyword>
<name>A0A2T5G028_9SPHN</name>